<name>A0A0A9DNA4_ARUDO</name>
<reference evidence="1" key="2">
    <citation type="journal article" date="2015" name="Data Brief">
        <title>Shoot transcriptome of the giant reed, Arundo donax.</title>
        <authorList>
            <person name="Barrero R.A."/>
            <person name="Guerrero F.D."/>
            <person name="Moolhuijzen P."/>
            <person name="Goolsby J.A."/>
            <person name="Tidwell J."/>
            <person name="Bellgard S.E."/>
            <person name="Bellgard M.I."/>
        </authorList>
    </citation>
    <scope>NUCLEOTIDE SEQUENCE</scope>
    <source>
        <tissue evidence="1">Shoot tissue taken approximately 20 cm above the soil surface</tissue>
    </source>
</reference>
<proteinExistence type="predicted"/>
<evidence type="ECO:0000313" key="1">
    <source>
        <dbReference type="EMBL" id="JAD89296.1"/>
    </source>
</evidence>
<sequence length="52" mass="5884">MEGTKEEGVFPWLSWSIYRRLDELVRLRLWRGNDLGARVAMVFSAGGDGVSV</sequence>
<reference evidence="1" key="1">
    <citation type="submission" date="2014-09" db="EMBL/GenBank/DDBJ databases">
        <authorList>
            <person name="Magalhaes I.L.F."/>
            <person name="Oliveira U."/>
            <person name="Santos F.R."/>
            <person name="Vidigal T.H.D.A."/>
            <person name="Brescovit A.D."/>
            <person name="Santos A.J."/>
        </authorList>
    </citation>
    <scope>NUCLEOTIDE SEQUENCE</scope>
    <source>
        <tissue evidence="1">Shoot tissue taken approximately 20 cm above the soil surface</tissue>
    </source>
</reference>
<dbReference type="AlphaFoldDB" id="A0A0A9DNA4"/>
<protein>
    <submittedName>
        <fullName evidence="1">Uncharacterized protein</fullName>
    </submittedName>
</protein>
<organism evidence="1">
    <name type="scientific">Arundo donax</name>
    <name type="common">Giant reed</name>
    <name type="synonym">Donax arundinaceus</name>
    <dbReference type="NCBI Taxonomy" id="35708"/>
    <lineage>
        <taxon>Eukaryota</taxon>
        <taxon>Viridiplantae</taxon>
        <taxon>Streptophyta</taxon>
        <taxon>Embryophyta</taxon>
        <taxon>Tracheophyta</taxon>
        <taxon>Spermatophyta</taxon>
        <taxon>Magnoliopsida</taxon>
        <taxon>Liliopsida</taxon>
        <taxon>Poales</taxon>
        <taxon>Poaceae</taxon>
        <taxon>PACMAD clade</taxon>
        <taxon>Arundinoideae</taxon>
        <taxon>Arundineae</taxon>
        <taxon>Arundo</taxon>
    </lineage>
</organism>
<dbReference type="EMBL" id="GBRH01208599">
    <property type="protein sequence ID" value="JAD89296.1"/>
    <property type="molecule type" value="Transcribed_RNA"/>
</dbReference>
<accession>A0A0A9DNA4</accession>